<dbReference type="InterPro" id="IPR011701">
    <property type="entry name" value="MFS"/>
</dbReference>
<sequence length="414" mass="44006">MPAWHCHLALGILMLTNVFTFAGRQVVSVLLEPIKQEFQVSDGALGLVAGVVFALLFGLLSLPAGRLADRANRRWLIALAMLCWGFATWACGWATGFWTLVLLRLLTAGAEAGVTPPSLSLVPDYYPLRLRGMVMSIYLSGPYLGTLVALGLGGWVAAHHGWRAAFGVVGIPGMVLALAVALWVPEPRRLNPVVTPVAPSILAALGRLWAMPAVRWLAIGSGFGSFMTVAYAMWLPAYLVRVHGLPIAQAGMLVALVGTLTSLVGGLMSSGISAALLRRNPRWTLGAPILSLALSIPCAMAVFLWPVGWNFGSVPQAMAFAAVFGFVSALWLPAVFTAMSLIVPPDRRALANGLLALANTWIGFGLGPFAVGLLSDGLQATAGPQALRYALVIAMGFGLFSWWGFRRAQHHFSS</sequence>
<keyword evidence="2" id="KW-0813">Transport</keyword>
<keyword evidence="4" id="KW-1133">Transmembrane helix</keyword>
<evidence type="ECO:0000256" key="1">
    <source>
        <dbReference type="ARBA" id="ARBA00004141"/>
    </source>
</evidence>
<feature type="domain" description="Major facilitator superfamily (MFS) profile" evidence="6">
    <location>
        <begin position="9"/>
        <end position="414"/>
    </location>
</feature>
<dbReference type="InterPro" id="IPR020846">
    <property type="entry name" value="MFS_dom"/>
</dbReference>
<evidence type="ECO:0000256" key="3">
    <source>
        <dbReference type="ARBA" id="ARBA00022692"/>
    </source>
</evidence>
<evidence type="ECO:0000313" key="7">
    <source>
        <dbReference type="EMBL" id="CAB1369528.1"/>
    </source>
</evidence>
<keyword evidence="8" id="KW-1185">Reference proteome</keyword>
<dbReference type="GO" id="GO:0022857">
    <property type="term" value="F:transmembrane transporter activity"/>
    <property type="evidence" value="ECO:0007669"/>
    <property type="project" value="InterPro"/>
</dbReference>
<gene>
    <name evidence="7" type="ORF">DENOEST_2363</name>
</gene>
<dbReference type="EMBL" id="LR778301">
    <property type="protein sequence ID" value="CAB1369528.1"/>
    <property type="molecule type" value="Genomic_DNA"/>
</dbReference>
<organism evidence="7 8">
    <name type="scientific">Denitratisoma oestradiolicum</name>
    <dbReference type="NCBI Taxonomy" id="311182"/>
    <lineage>
        <taxon>Bacteria</taxon>
        <taxon>Pseudomonadati</taxon>
        <taxon>Pseudomonadota</taxon>
        <taxon>Betaproteobacteria</taxon>
        <taxon>Nitrosomonadales</taxon>
        <taxon>Sterolibacteriaceae</taxon>
        <taxon>Denitratisoma</taxon>
    </lineage>
</organism>
<accession>A0A6S6YP52</accession>
<name>A0A6S6YP52_9PROT</name>
<reference evidence="7 8" key="1">
    <citation type="submission" date="2020-03" db="EMBL/GenBank/DDBJ databases">
        <authorList>
            <consortium name="Genoscope - CEA"/>
            <person name="William W."/>
        </authorList>
    </citation>
    <scope>NUCLEOTIDE SEQUENCE [LARGE SCALE GENOMIC DNA]</scope>
    <source>
        <strain evidence="8">DSM 16959</strain>
    </source>
</reference>
<dbReference type="InterPro" id="IPR036259">
    <property type="entry name" value="MFS_trans_sf"/>
</dbReference>
<dbReference type="Pfam" id="PF07690">
    <property type="entry name" value="MFS_1"/>
    <property type="match status" value="1"/>
</dbReference>
<dbReference type="Proteomes" id="UP000515733">
    <property type="component" value="Chromosome"/>
</dbReference>
<evidence type="ECO:0000313" key="8">
    <source>
        <dbReference type="Proteomes" id="UP000515733"/>
    </source>
</evidence>
<evidence type="ECO:0000256" key="5">
    <source>
        <dbReference type="ARBA" id="ARBA00023136"/>
    </source>
</evidence>
<comment type="subcellular location">
    <subcellularLocation>
        <location evidence="1">Membrane</location>
        <topology evidence="1">Multi-pass membrane protein</topology>
    </subcellularLocation>
</comment>
<dbReference type="PANTHER" id="PTHR23505:SF79">
    <property type="entry name" value="PROTEIN SPINSTER"/>
    <property type="match status" value="1"/>
</dbReference>
<protein>
    <submittedName>
        <fullName evidence="7">Sugar phosphate permease</fullName>
    </submittedName>
</protein>
<dbReference type="PROSITE" id="PS50850">
    <property type="entry name" value="MFS"/>
    <property type="match status" value="1"/>
</dbReference>
<dbReference type="KEGG" id="doe:DENOEST_2363"/>
<dbReference type="Gene3D" id="1.20.1250.20">
    <property type="entry name" value="MFS general substrate transporter like domains"/>
    <property type="match status" value="1"/>
</dbReference>
<evidence type="ECO:0000256" key="2">
    <source>
        <dbReference type="ARBA" id="ARBA00022448"/>
    </source>
</evidence>
<dbReference type="GO" id="GO:0016020">
    <property type="term" value="C:membrane"/>
    <property type="evidence" value="ECO:0007669"/>
    <property type="project" value="UniProtKB-SubCell"/>
</dbReference>
<dbReference type="CDD" id="cd17328">
    <property type="entry name" value="MFS_spinster_like"/>
    <property type="match status" value="1"/>
</dbReference>
<keyword evidence="3" id="KW-0812">Transmembrane</keyword>
<dbReference type="InterPro" id="IPR044770">
    <property type="entry name" value="MFS_spinster-like"/>
</dbReference>
<dbReference type="PANTHER" id="PTHR23505">
    <property type="entry name" value="SPINSTER"/>
    <property type="match status" value="1"/>
</dbReference>
<proteinExistence type="predicted"/>
<dbReference type="AlphaFoldDB" id="A0A6S6YP52"/>
<evidence type="ECO:0000256" key="4">
    <source>
        <dbReference type="ARBA" id="ARBA00022989"/>
    </source>
</evidence>
<keyword evidence="5" id="KW-0472">Membrane</keyword>
<dbReference type="SUPFAM" id="SSF103473">
    <property type="entry name" value="MFS general substrate transporter"/>
    <property type="match status" value="1"/>
</dbReference>
<evidence type="ECO:0000259" key="6">
    <source>
        <dbReference type="PROSITE" id="PS50850"/>
    </source>
</evidence>